<dbReference type="InterPro" id="IPR045570">
    <property type="entry name" value="Metalloprtase-TldD/E_cen_dom"/>
</dbReference>
<evidence type="ECO:0000313" key="8">
    <source>
        <dbReference type="EMBL" id="ACS89605.1"/>
    </source>
</evidence>
<evidence type="ECO:0000256" key="1">
    <source>
        <dbReference type="ARBA" id="ARBA00005836"/>
    </source>
</evidence>
<evidence type="ECO:0000256" key="3">
    <source>
        <dbReference type="ARBA" id="ARBA00022801"/>
    </source>
</evidence>
<reference evidence="8 9" key="1">
    <citation type="journal article" date="2009" name="Appl. Environ. Microbiol.">
        <title>Metabolic versatility and indigenous origin of the archaeon Thermococcus sibiricus, isolated from a siberian oil reservoir, as revealed by genome analysis.</title>
        <authorList>
            <person name="Mardanov A.V."/>
            <person name="Ravin N.V."/>
            <person name="Svetlitchnyi V.A."/>
            <person name="Beletsky A.V."/>
            <person name="Miroshnichenko M.L."/>
            <person name="Bonch-Osmolovskaya E.A."/>
            <person name="Skryabin K.G."/>
        </authorList>
    </citation>
    <scope>NUCLEOTIDE SEQUENCE [LARGE SCALE GENOMIC DNA]</scope>
    <source>
        <strain evidence="9">DSM 12597 / MM 739</strain>
    </source>
</reference>
<dbReference type="STRING" id="604354.TSIB_0539"/>
<evidence type="ECO:0000256" key="2">
    <source>
        <dbReference type="ARBA" id="ARBA00022670"/>
    </source>
</evidence>
<sequence length="474" mass="53485">MYMHELVEFAIEKAQEMGASYAEARFEEKNGTEIVMKNGNPEGLGILADRGIGIRVLVEGGMGFASTNVLTKESVSEAVKKAVKLAKAAAKIRNKPIQFSEETFHQVSYEVKMKKDFRDISAEEKMNYLKLIEEKVKETGVTTPMRFLRYGDFMWHKIFMNNEGAFVASFIPRVSVTYNLVVFEEGQMEQAPFVQRAFSGGLELIEKDQPWEWAAKDAKALQKLIKEGQKPPEGKVDVVISPEVAGIAVHESVGHPYELDRIMGREAAQAGESFVKPEMLGERIGSELVTVIEDPTVPNSWGFYLYDDEGVKARPRYLIKNGIINEFLMNREYAAYLGMKSNASARAINYNREPIVRMANTYLAPGDHSFEELIEDVKLGVYMVSFNEWNIDDRRFQQRYIGREAYLIENGEIKHPVRKPILEITTKGLWSSVDAVGKEIEFYPGTCGKGEPGQGVPVWMGGAPARLREVVLRR</sequence>
<keyword evidence="9" id="KW-1185">Reference proteome</keyword>
<dbReference type="KEGG" id="tsi:TSIB_0539"/>
<evidence type="ECO:0000259" key="6">
    <source>
        <dbReference type="Pfam" id="PF19289"/>
    </source>
</evidence>
<dbReference type="Pfam" id="PF01523">
    <property type="entry name" value="PmbA_TldD_1st"/>
    <property type="match status" value="1"/>
</dbReference>
<dbReference type="InterPro" id="IPR035068">
    <property type="entry name" value="TldD/PmbA_N"/>
</dbReference>
<evidence type="ECO:0000259" key="5">
    <source>
        <dbReference type="Pfam" id="PF01523"/>
    </source>
</evidence>
<gene>
    <name evidence="8" type="ordered locus">TSIB_0539</name>
</gene>
<name>C6A1W0_THESM</name>
<dbReference type="InterPro" id="IPR002510">
    <property type="entry name" value="Metalloprtase-TldD/E_N"/>
</dbReference>
<dbReference type="Gene3D" id="3.30.2290.10">
    <property type="entry name" value="PmbA/TldD superfamily"/>
    <property type="match status" value="1"/>
</dbReference>
<keyword evidence="2 8" id="KW-0645">Protease</keyword>
<keyword evidence="4" id="KW-0482">Metalloprotease</keyword>
<dbReference type="Pfam" id="PF19290">
    <property type="entry name" value="PmbA_TldD_2nd"/>
    <property type="match status" value="1"/>
</dbReference>
<comment type="similarity">
    <text evidence="1">Belongs to the peptidase U62 family.</text>
</comment>
<feature type="domain" description="Metalloprotease TldD/E central" evidence="7">
    <location>
        <begin position="116"/>
        <end position="203"/>
    </location>
</feature>
<dbReference type="GO" id="GO:0006508">
    <property type="term" value="P:proteolysis"/>
    <property type="evidence" value="ECO:0007669"/>
    <property type="project" value="UniProtKB-KW"/>
</dbReference>
<evidence type="ECO:0000313" key="9">
    <source>
        <dbReference type="Proteomes" id="UP000009079"/>
    </source>
</evidence>
<dbReference type="PANTHER" id="PTHR30624:SF11">
    <property type="entry name" value="ZINC-DEPENDENT PROTEASE, TLDD_PMBA FAMILY"/>
    <property type="match status" value="1"/>
</dbReference>
<organism evidence="8 9">
    <name type="scientific">Thermococcus sibiricus (strain DSM 12597 / MM 739)</name>
    <dbReference type="NCBI Taxonomy" id="604354"/>
    <lineage>
        <taxon>Archaea</taxon>
        <taxon>Methanobacteriati</taxon>
        <taxon>Methanobacteriota</taxon>
        <taxon>Thermococci</taxon>
        <taxon>Thermococcales</taxon>
        <taxon>Thermococcaceae</taxon>
        <taxon>Thermococcus</taxon>
    </lineage>
</organism>
<keyword evidence="3" id="KW-0378">Hydrolase</keyword>
<dbReference type="GO" id="GO:0005829">
    <property type="term" value="C:cytosol"/>
    <property type="evidence" value="ECO:0007669"/>
    <property type="project" value="TreeGrafter"/>
</dbReference>
<evidence type="ECO:0000259" key="7">
    <source>
        <dbReference type="Pfam" id="PF19290"/>
    </source>
</evidence>
<dbReference type="EMBL" id="CP001463">
    <property type="protein sequence ID" value="ACS89605.1"/>
    <property type="molecule type" value="Genomic_DNA"/>
</dbReference>
<dbReference type="FunFam" id="3.30.2290.10:FF:000003">
    <property type="entry name" value="Zinc-dependent protease, TldD/PmbA family"/>
    <property type="match status" value="1"/>
</dbReference>
<dbReference type="InterPro" id="IPR036059">
    <property type="entry name" value="TldD/PmbA_sf"/>
</dbReference>
<proteinExistence type="inferred from homology"/>
<accession>C6A1W0</accession>
<dbReference type="InterPro" id="IPR045569">
    <property type="entry name" value="Metalloprtase-TldD/E_C"/>
</dbReference>
<dbReference type="HOGENOM" id="CLU_026425_1_2_2"/>
<dbReference type="Proteomes" id="UP000009079">
    <property type="component" value="Chromosome"/>
</dbReference>
<dbReference type="InterPro" id="IPR025502">
    <property type="entry name" value="TldD"/>
</dbReference>
<feature type="domain" description="Metalloprotease TldD/E N-terminal" evidence="5">
    <location>
        <begin position="22"/>
        <end position="86"/>
    </location>
</feature>
<dbReference type="SUPFAM" id="SSF111283">
    <property type="entry name" value="Putative modulator of DNA gyrase, PmbA/TldD"/>
    <property type="match status" value="1"/>
</dbReference>
<dbReference type="PANTHER" id="PTHR30624">
    <property type="entry name" value="UNCHARACTERIZED PROTEIN TLDD AND PMBA"/>
    <property type="match status" value="1"/>
</dbReference>
<evidence type="ECO:0000256" key="4">
    <source>
        <dbReference type="ARBA" id="ARBA00023049"/>
    </source>
</evidence>
<dbReference type="InterPro" id="IPR051463">
    <property type="entry name" value="Peptidase_U62_metallo"/>
</dbReference>
<dbReference type="GO" id="GO:0008237">
    <property type="term" value="F:metallopeptidase activity"/>
    <property type="evidence" value="ECO:0007669"/>
    <property type="project" value="UniProtKB-KW"/>
</dbReference>
<dbReference type="PIRSF" id="PIRSF004919">
    <property type="entry name" value="TldD"/>
    <property type="match status" value="1"/>
</dbReference>
<dbReference type="AlphaFoldDB" id="C6A1W0"/>
<dbReference type="eggNOG" id="arCOG00321">
    <property type="taxonomic scope" value="Archaea"/>
</dbReference>
<protein>
    <submittedName>
        <fullName evidence="8">Zinc-dependent protease, TldD/PmbA family</fullName>
    </submittedName>
</protein>
<feature type="domain" description="Metalloprotease TldD/E C-terminal" evidence="6">
    <location>
        <begin position="234"/>
        <end position="445"/>
    </location>
</feature>
<dbReference type="Pfam" id="PF19289">
    <property type="entry name" value="PmbA_TldD_3rd"/>
    <property type="match status" value="1"/>
</dbReference>